<evidence type="ECO:0000313" key="4">
    <source>
        <dbReference type="Proteomes" id="UP000626092"/>
    </source>
</evidence>
<evidence type="ECO:0000313" key="3">
    <source>
        <dbReference type="EMBL" id="KAF7127304.1"/>
    </source>
</evidence>
<feature type="domain" description="Protein kinase" evidence="2">
    <location>
        <begin position="1"/>
        <end position="158"/>
    </location>
</feature>
<proteinExistence type="predicted"/>
<evidence type="ECO:0000259" key="2">
    <source>
        <dbReference type="PROSITE" id="PS50011"/>
    </source>
</evidence>
<dbReference type="EMBL" id="WJXA01000011">
    <property type="protein sequence ID" value="KAF7127304.1"/>
    <property type="molecule type" value="Genomic_DNA"/>
</dbReference>
<name>A0A834G765_RHOSS</name>
<dbReference type="PROSITE" id="PS50011">
    <property type="entry name" value="PROTEIN_KINASE_DOM"/>
    <property type="match status" value="1"/>
</dbReference>
<dbReference type="GO" id="GO:0005524">
    <property type="term" value="F:ATP binding"/>
    <property type="evidence" value="ECO:0007669"/>
    <property type="project" value="InterPro"/>
</dbReference>
<accession>A0A834G765</accession>
<comment type="caution">
    <text evidence="3">The sequence shown here is derived from an EMBL/GenBank/DDBJ whole genome shotgun (WGS) entry which is preliminary data.</text>
</comment>
<dbReference type="AlphaFoldDB" id="A0A834G765"/>
<keyword evidence="4" id="KW-1185">Reference proteome</keyword>
<protein>
    <recommendedName>
        <fullName evidence="2">Protein kinase domain-containing protein</fullName>
    </recommendedName>
</protein>
<dbReference type="PANTHER" id="PTHR48055">
    <property type="entry name" value="LEUCINE-RICH REPEAT RECEPTOR PROTEIN KINASE EMS1"/>
    <property type="match status" value="1"/>
</dbReference>
<dbReference type="SUPFAM" id="SSF56112">
    <property type="entry name" value="Protein kinase-like (PK-like)"/>
    <property type="match status" value="1"/>
</dbReference>
<organism evidence="3 4">
    <name type="scientific">Rhododendron simsii</name>
    <name type="common">Sims's rhododendron</name>
    <dbReference type="NCBI Taxonomy" id="118357"/>
    <lineage>
        <taxon>Eukaryota</taxon>
        <taxon>Viridiplantae</taxon>
        <taxon>Streptophyta</taxon>
        <taxon>Embryophyta</taxon>
        <taxon>Tracheophyta</taxon>
        <taxon>Spermatophyta</taxon>
        <taxon>Magnoliopsida</taxon>
        <taxon>eudicotyledons</taxon>
        <taxon>Gunneridae</taxon>
        <taxon>Pentapetalae</taxon>
        <taxon>asterids</taxon>
        <taxon>Ericales</taxon>
        <taxon>Ericaceae</taxon>
        <taxon>Ericoideae</taxon>
        <taxon>Rhodoreae</taxon>
        <taxon>Rhododendron</taxon>
    </lineage>
</organism>
<dbReference type="OrthoDB" id="1896041at2759"/>
<dbReference type="InterPro" id="IPR000719">
    <property type="entry name" value="Prot_kinase_dom"/>
</dbReference>
<dbReference type="InterPro" id="IPR011009">
    <property type="entry name" value="Kinase-like_dom_sf"/>
</dbReference>
<dbReference type="InterPro" id="IPR051564">
    <property type="entry name" value="LRR_receptor-like_kinase"/>
</dbReference>
<feature type="chain" id="PRO_5032515527" description="Protein kinase domain-containing protein" evidence="1">
    <location>
        <begin position="25"/>
        <end position="158"/>
    </location>
</feature>
<keyword evidence="1" id="KW-0732">Signal</keyword>
<dbReference type="GO" id="GO:0016020">
    <property type="term" value="C:membrane"/>
    <property type="evidence" value="ECO:0007669"/>
    <property type="project" value="TreeGrafter"/>
</dbReference>
<dbReference type="GO" id="GO:0004672">
    <property type="term" value="F:protein kinase activity"/>
    <property type="evidence" value="ECO:0007669"/>
    <property type="project" value="InterPro"/>
</dbReference>
<dbReference type="PANTHER" id="PTHR48055:SF13">
    <property type="entry name" value="LRR RECEPTOR-LIKE SERINE_THREONINE-PROTEIN KINASE RPK1-RELATED"/>
    <property type="match status" value="1"/>
</dbReference>
<dbReference type="Gene3D" id="1.10.510.10">
    <property type="entry name" value="Transferase(Phosphotransferase) domain 1"/>
    <property type="match status" value="1"/>
</dbReference>
<reference evidence="3" key="1">
    <citation type="submission" date="2019-11" db="EMBL/GenBank/DDBJ databases">
        <authorList>
            <person name="Liu Y."/>
            <person name="Hou J."/>
            <person name="Li T.-Q."/>
            <person name="Guan C.-H."/>
            <person name="Wu X."/>
            <person name="Wu H.-Z."/>
            <person name="Ling F."/>
            <person name="Zhang R."/>
            <person name="Shi X.-G."/>
            <person name="Ren J.-P."/>
            <person name="Chen E.-F."/>
            <person name="Sun J.-M."/>
        </authorList>
    </citation>
    <scope>NUCLEOTIDE SEQUENCE</scope>
    <source>
        <strain evidence="3">Adult_tree_wgs_1</strain>
        <tissue evidence="3">Leaves</tissue>
    </source>
</reference>
<gene>
    <name evidence="3" type="ORF">RHSIM_Rhsim11G0140500</name>
</gene>
<dbReference type="Pfam" id="PF00069">
    <property type="entry name" value="Pkinase"/>
    <property type="match status" value="1"/>
</dbReference>
<feature type="signal peptide" evidence="1">
    <location>
        <begin position="1"/>
        <end position="24"/>
    </location>
</feature>
<evidence type="ECO:0000256" key="1">
    <source>
        <dbReference type="SAM" id="SignalP"/>
    </source>
</evidence>
<dbReference type="Proteomes" id="UP000626092">
    <property type="component" value="Unassembled WGS sequence"/>
</dbReference>
<sequence length="158" mass="17177">MELGCSTNVCAVIEAAMLWIAAVAVPMPSELLNILLDDDYNAYLSDSGLARLLDMNATIGVAGTFGYIAPEYAMTCCVSNKVYVYSYGVVLLELISDKKVLDPSFFTFGNGFNIVGWGSMVIRQGHAKEFFTAGWLALSNIANVTEMYPRAAAVLRYC</sequence>